<evidence type="ECO:0000313" key="17">
    <source>
        <dbReference type="EMBL" id="OJF92307.1"/>
    </source>
</evidence>
<protein>
    <recommendedName>
        <fullName evidence="5 15">Corrinoid adenosyltransferase</fullName>
        <ecNumber evidence="4 15">2.5.1.17</ecNumber>
    </recommendedName>
    <alternativeName>
        <fullName evidence="10 15">Cob(II)alamin adenosyltransferase</fullName>
    </alternativeName>
    <alternativeName>
        <fullName evidence="12 15">Cob(II)yrinic acid a,c-diamide adenosyltransferase</fullName>
    </alternativeName>
    <alternativeName>
        <fullName evidence="11 15">Cobinamide/cobalamin adenosyltransferase</fullName>
    </alternativeName>
</protein>
<evidence type="ECO:0000256" key="6">
    <source>
        <dbReference type="ARBA" id="ARBA00022490"/>
    </source>
</evidence>
<dbReference type="PANTHER" id="PTHR12213">
    <property type="entry name" value="CORRINOID ADENOSYLTRANSFERASE"/>
    <property type="match status" value="1"/>
</dbReference>
<keyword evidence="18" id="KW-1185">Reference proteome</keyword>
<dbReference type="OrthoDB" id="9778896at2"/>
<proteinExistence type="inferred from homology"/>
<evidence type="ECO:0000256" key="4">
    <source>
        <dbReference type="ARBA" id="ARBA00012454"/>
    </source>
</evidence>
<dbReference type="InterPro" id="IPR016030">
    <property type="entry name" value="CblAdoTrfase-like"/>
</dbReference>
<comment type="similarity">
    <text evidence="3 15">Belongs to the Cob(I)alamin adenosyltransferase family.</text>
</comment>
<evidence type="ECO:0000256" key="1">
    <source>
        <dbReference type="ARBA" id="ARBA00004496"/>
    </source>
</evidence>
<reference evidence="17 18" key="1">
    <citation type="submission" date="2016-02" db="EMBL/GenBank/DDBJ databases">
        <title>Genome sequencing of a beta-galactosidase producing bacteria Rhizobium sp. 59.</title>
        <authorList>
            <person name="Wang D."/>
            <person name="Kot W."/>
            <person name="Qin Y."/>
            <person name="Hansen L."/>
            <person name="Naqvi K."/>
            <person name="Rensing C."/>
        </authorList>
    </citation>
    <scope>NUCLEOTIDE SEQUENCE [LARGE SCALE GENOMIC DNA]</scope>
    <source>
        <strain evidence="17 18">59</strain>
    </source>
</reference>
<evidence type="ECO:0000259" key="16">
    <source>
        <dbReference type="Pfam" id="PF01923"/>
    </source>
</evidence>
<dbReference type="AlphaFoldDB" id="A0A657LNP5"/>
<dbReference type="Pfam" id="PF01923">
    <property type="entry name" value="Cob_adeno_trans"/>
    <property type="match status" value="1"/>
</dbReference>
<comment type="catalytic activity">
    <reaction evidence="14 15">
        <text>2 cob(II)alamin + reduced [electron-transfer flavoprotein] + 2 ATP = 2 adenosylcob(III)alamin + 2 triphosphate + oxidized [electron-transfer flavoprotein] + 3 H(+)</text>
        <dbReference type="Rhea" id="RHEA:28671"/>
        <dbReference type="Rhea" id="RHEA-COMP:10685"/>
        <dbReference type="Rhea" id="RHEA-COMP:10686"/>
        <dbReference type="ChEBI" id="CHEBI:15378"/>
        <dbReference type="ChEBI" id="CHEBI:16304"/>
        <dbReference type="ChEBI" id="CHEBI:18036"/>
        <dbReference type="ChEBI" id="CHEBI:18408"/>
        <dbReference type="ChEBI" id="CHEBI:30616"/>
        <dbReference type="ChEBI" id="CHEBI:57692"/>
        <dbReference type="ChEBI" id="CHEBI:58307"/>
        <dbReference type="EC" id="2.5.1.17"/>
    </reaction>
</comment>
<dbReference type="InterPro" id="IPR029499">
    <property type="entry name" value="PduO-typ"/>
</dbReference>
<dbReference type="GO" id="GO:0008817">
    <property type="term" value="F:corrinoid adenosyltransferase activity"/>
    <property type="evidence" value="ECO:0007669"/>
    <property type="project" value="UniProtKB-UniRule"/>
</dbReference>
<dbReference type="Proteomes" id="UP000182661">
    <property type="component" value="Unassembled WGS sequence"/>
</dbReference>
<feature type="domain" description="Cobalamin adenosyltransferase-like" evidence="16">
    <location>
        <begin position="7"/>
        <end position="175"/>
    </location>
</feature>
<comment type="pathway">
    <text evidence="2 15">Cofactor biosynthesis; adenosylcobalamin biosynthesis; adenosylcobalamin from cob(II)yrinate a,c-diamide: step 2/7.</text>
</comment>
<dbReference type="Gene3D" id="1.20.1200.10">
    <property type="entry name" value="Cobalamin adenosyltransferase-like"/>
    <property type="match status" value="1"/>
</dbReference>
<gene>
    <name evidence="17" type="ORF">AX760_06200</name>
</gene>
<dbReference type="GO" id="GO:0005524">
    <property type="term" value="F:ATP binding"/>
    <property type="evidence" value="ECO:0007669"/>
    <property type="project" value="UniProtKB-UniRule"/>
</dbReference>
<dbReference type="EC" id="2.5.1.17" evidence="4 15"/>
<evidence type="ECO:0000256" key="14">
    <source>
        <dbReference type="ARBA" id="ARBA00048692"/>
    </source>
</evidence>
<evidence type="ECO:0000256" key="2">
    <source>
        <dbReference type="ARBA" id="ARBA00005121"/>
    </source>
</evidence>
<sequence>MVKLNKIYTKTGDDGTTGLATGPRRLKSDLRVDAYGTVDETNSVIGLARQYMDDMADLDAMLMRIQNDLFDLGADLATPETGEVMEYEPLRMVEAQVARIETEIDLLNGDLQPLRSFVLPGGSKAAATLHIARTVARRAERQMVELSRLPGEIVSMAALEYINRLSDFLFVAARWSNDKGRADVLWVPGKNR</sequence>
<dbReference type="SUPFAM" id="SSF89028">
    <property type="entry name" value="Cobalamin adenosyltransferase-like"/>
    <property type="match status" value="1"/>
</dbReference>
<dbReference type="GO" id="GO:0009236">
    <property type="term" value="P:cobalamin biosynthetic process"/>
    <property type="evidence" value="ECO:0007669"/>
    <property type="project" value="UniProtKB-UniRule"/>
</dbReference>
<evidence type="ECO:0000256" key="7">
    <source>
        <dbReference type="ARBA" id="ARBA00022679"/>
    </source>
</evidence>
<evidence type="ECO:0000256" key="13">
    <source>
        <dbReference type="ARBA" id="ARBA00048555"/>
    </source>
</evidence>
<keyword evidence="6" id="KW-0963">Cytoplasm</keyword>
<comment type="subcellular location">
    <subcellularLocation>
        <location evidence="1">Cytoplasm</location>
    </subcellularLocation>
</comment>
<accession>A0A657LNP5</accession>
<dbReference type="FunFam" id="1.20.1200.10:FF:000003">
    <property type="entry name" value="ATP:cob(I)alamin adenosyltransferase"/>
    <property type="match status" value="1"/>
</dbReference>
<organism evidence="17 18">
    <name type="scientific">Pararhizobium antarcticum</name>
    <dbReference type="NCBI Taxonomy" id="1798805"/>
    <lineage>
        <taxon>Bacteria</taxon>
        <taxon>Pseudomonadati</taxon>
        <taxon>Pseudomonadota</taxon>
        <taxon>Alphaproteobacteria</taxon>
        <taxon>Hyphomicrobiales</taxon>
        <taxon>Rhizobiaceae</taxon>
        <taxon>Rhizobium/Agrobacterium group</taxon>
        <taxon>Pararhizobium</taxon>
    </lineage>
</organism>
<evidence type="ECO:0000256" key="3">
    <source>
        <dbReference type="ARBA" id="ARBA00007487"/>
    </source>
</evidence>
<comment type="caution">
    <text evidence="17">The sequence shown here is derived from an EMBL/GenBank/DDBJ whole genome shotgun (WGS) entry which is preliminary data.</text>
</comment>
<keyword evidence="8 15" id="KW-0547">Nucleotide-binding</keyword>
<dbReference type="UniPathway" id="UPA00148">
    <property type="reaction ID" value="UER00233"/>
</dbReference>
<keyword evidence="9 15" id="KW-0067">ATP-binding</keyword>
<evidence type="ECO:0000256" key="12">
    <source>
        <dbReference type="ARBA" id="ARBA00033354"/>
    </source>
</evidence>
<evidence type="ECO:0000313" key="18">
    <source>
        <dbReference type="Proteomes" id="UP000182661"/>
    </source>
</evidence>
<evidence type="ECO:0000256" key="5">
    <source>
        <dbReference type="ARBA" id="ARBA00020963"/>
    </source>
</evidence>
<dbReference type="PANTHER" id="PTHR12213:SF0">
    <property type="entry name" value="CORRINOID ADENOSYLTRANSFERASE MMAB"/>
    <property type="match status" value="1"/>
</dbReference>
<evidence type="ECO:0000256" key="8">
    <source>
        <dbReference type="ARBA" id="ARBA00022741"/>
    </source>
</evidence>
<evidence type="ECO:0000256" key="9">
    <source>
        <dbReference type="ARBA" id="ARBA00022840"/>
    </source>
</evidence>
<keyword evidence="15" id="KW-0169">Cobalamin biosynthesis</keyword>
<dbReference type="NCBIfam" id="TIGR00636">
    <property type="entry name" value="PduO_Nterm"/>
    <property type="match status" value="1"/>
</dbReference>
<evidence type="ECO:0000256" key="10">
    <source>
        <dbReference type="ARBA" id="ARBA00031529"/>
    </source>
</evidence>
<dbReference type="RefSeq" id="WP_071834973.1">
    <property type="nucleotide sequence ID" value="NZ_LSRP01000118.1"/>
</dbReference>
<comment type="catalytic activity">
    <reaction evidence="13 15">
        <text>2 cob(II)yrinate a,c diamide + reduced [electron-transfer flavoprotein] + 2 ATP = 2 adenosylcob(III)yrinate a,c-diamide + 2 triphosphate + oxidized [electron-transfer flavoprotein] + 3 H(+)</text>
        <dbReference type="Rhea" id="RHEA:11528"/>
        <dbReference type="Rhea" id="RHEA-COMP:10685"/>
        <dbReference type="Rhea" id="RHEA-COMP:10686"/>
        <dbReference type="ChEBI" id="CHEBI:15378"/>
        <dbReference type="ChEBI" id="CHEBI:18036"/>
        <dbReference type="ChEBI" id="CHEBI:30616"/>
        <dbReference type="ChEBI" id="CHEBI:57692"/>
        <dbReference type="ChEBI" id="CHEBI:58307"/>
        <dbReference type="ChEBI" id="CHEBI:58503"/>
        <dbReference type="ChEBI" id="CHEBI:58537"/>
        <dbReference type="EC" id="2.5.1.17"/>
    </reaction>
</comment>
<dbReference type="EMBL" id="LSRP01000118">
    <property type="protein sequence ID" value="OJF92307.1"/>
    <property type="molecule type" value="Genomic_DNA"/>
</dbReference>
<dbReference type="GO" id="GO:0005737">
    <property type="term" value="C:cytoplasm"/>
    <property type="evidence" value="ECO:0007669"/>
    <property type="project" value="UniProtKB-SubCell"/>
</dbReference>
<dbReference type="InterPro" id="IPR036451">
    <property type="entry name" value="CblAdoTrfase-like_sf"/>
</dbReference>
<name>A0A657LNP5_9HYPH</name>
<keyword evidence="7 15" id="KW-0808">Transferase</keyword>
<evidence type="ECO:0000256" key="15">
    <source>
        <dbReference type="RuleBase" id="RU366026"/>
    </source>
</evidence>
<evidence type="ECO:0000256" key="11">
    <source>
        <dbReference type="ARBA" id="ARBA00033334"/>
    </source>
</evidence>